<dbReference type="Pfam" id="PF12228">
    <property type="entry name" value="DUF3604"/>
    <property type="match status" value="2"/>
</dbReference>
<dbReference type="EMBL" id="LICS01000012">
    <property type="protein sequence ID" value="KRO95928.1"/>
    <property type="molecule type" value="Genomic_DNA"/>
</dbReference>
<evidence type="ECO:0000313" key="2">
    <source>
        <dbReference type="Proteomes" id="UP000051027"/>
    </source>
</evidence>
<dbReference type="STRING" id="1655612.ABS10_05610"/>
<dbReference type="Proteomes" id="UP000051027">
    <property type="component" value="Unassembled WGS sequence"/>
</dbReference>
<proteinExistence type="predicted"/>
<evidence type="ECO:0008006" key="3">
    <source>
        <dbReference type="Google" id="ProtNLM"/>
    </source>
</evidence>
<reference evidence="1 2" key="1">
    <citation type="submission" date="2015-10" db="EMBL/GenBank/DDBJ databases">
        <title>Metagenome-Assembled Genomes uncover a global brackish microbiome.</title>
        <authorList>
            <person name="Hugerth L.W."/>
            <person name="Larsson J."/>
            <person name="Alneberg J."/>
            <person name="Lindh M.V."/>
            <person name="Legrand C."/>
            <person name="Pinhassi J."/>
            <person name="Andersson A.F."/>
        </authorList>
    </citation>
    <scope>NUCLEOTIDE SEQUENCE [LARGE SCALE GENOMIC DNA]</scope>
    <source>
        <strain evidence="1">BACL1 MAG-120820-bin45</strain>
    </source>
</reference>
<protein>
    <recommendedName>
        <fullName evidence="3">DUF3604 domain-containing protein</fullName>
    </recommendedName>
</protein>
<dbReference type="AlphaFoldDB" id="A0A0R2UA29"/>
<name>A0A0R2UA29_9GAMM</name>
<accession>A0A0R2UA29</accession>
<evidence type="ECO:0000313" key="1">
    <source>
        <dbReference type="EMBL" id="KRO95928.1"/>
    </source>
</evidence>
<dbReference type="InterPro" id="IPR016195">
    <property type="entry name" value="Pol/histidinol_Pase-like"/>
</dbReference>
<gene>
    <name evidence="1" type="ORF">ABS10_05610</name>
</gene>
<comment type="caution">
    <text evidence="1">The sequence shown here is derived from an EMBL/GenBank/DDBJ whole genome shotgun (WGS) entry which is preliminary data.</text>
</comment>
<dbReference type="SUPFAM" id="SSF89550">
    <property type="entry name" value="PHP domain-like"/>
    <property type="match status" value="1"/>
</dbReference>
<dbReference type="InterPro" id="IPR022028">
    <property type="entry name" value="DUF3604"/>
</dbReference>
<organism evidence="1 2">
    <name type="scientific">SAR86 cluster bacterium BACL1 MAG-120820-bin45</name>
    <dbReference type="NCBI Taxonomy" id="1655612"/>
    <lineage>
        <taxon>Bacteria</taxon>
        <taxon>Pseudomonadati</taxon>
        <taxon>Pseudomonadota</taxon>
        <taxon>Gammaproteobacteria</taxon>
        <taxon>SAR86 cluster</taxon>
    </lineage>
</organism>
<dbReference type="Gene3D" id="3.20.20.140">
    <property type="entry name" value="Metal-dependent hydrolases"/>
    <property type="match status" value="1"/>
</dbReference>
<sequence length="743" mass="83023">MKKLLLSIILLFIFSGAIFFAGAFFKMFGTLDGPGVIEGKVLPASVILEKTNKINAVKNELEILDEKQILFGDLHVHSTYSTDAFMWSLPFLNGKGASPIADACDYARFCSALDFWSINDHAEASTPRKWLDTKESIQQCNNLSEGSDDLVSFLGWEWTQVDRDPETHFGHKNVMFLETDDALVPPRAIGSGGLAPLVMRLGLPWTMSALPATLDLKNRDRFFAFNKFFEEIQDTPVCPQGIGTKDLPLNCYEEAENPNILFEKLKEWETPYMVIPHGTTWGYYTPPTSDWRKQLESYQDDSSQFLFEIYSGHGNSEEYRSWNDAQIDLQGELYCPEASDNFLPTCQQAGRIMAQRCEDSGLDADTCNQLVAETKSNAVNMGAAGYLAINEIEPHDLLNAGQCNDCFLPSFNYRPLGSAQYVLALRDFTANGDPKRFKFGFIGSSDNHGSRPGTGYKEVDRLYNTEANGFSDPLFDRLSDLSREKGKLTTTFQDLSTRTLTSIMDLNIATDAERQSAYFMTGGLVAAHASSRSRESIWDALERKEVYATSGPRILLWFDAQKDAQSLSMGSEMEADQSPVFTVKAAGSLKQKPGCPAYSTNGLSQDRLEKICNSECYNPSNERRLISRIEVIKILPQQFEGEPVEGLVDDVWKSFPCNTTSCKISFKDEQFSIGRRDAVYYVRAIEEPTATLSADPLSCEFDENGQCIQAEVCRVGVNKNRGECIAPAEHRAWSSPIFLNYSS</sequence>